<feature type="signal peptide" evidence="3">
    <location>
        <begin position="1"/>
        <end position="30"/>
    </location>
</feature>
<dbReference type="PANTHER" id="PTHR30332">
    <property type="entry name" value="PROBABLE GENERAL SECRETION PATHWAY PROTEIN D"/>
    <property type="match status" value="1"/>
</dbReference>
<dbReference type="EMBL" id="JAWJZY010000001">
    <property type="protein sequence ID" value="MEE8658088.1"/>
    <property type="molecule type" value="Genomic_DNA"/>
</dbReference>
<evidence type="ECO:0000259" key="5">
    <source>
        <dbReference type="Pfam" id="PF13629"/>
    </source>
</evidence>
<evidence type="ECO:0000313" key="6">
    <source>
        <dbReference type="EMBL" id="MEE8658088.1"/>
    </source>
</evidence>
<dbReference type="Pfam" id="PF00263">
    <property type="entry name" value="Secretin"/>
    <property type="match status" value="1"/>
</dbReference>
<reference evidence="6 7" key="1">
    <citation type="submission" date="2023-10" db="EMBL/GenBank/DDBJ databases">
        <title>Sorlinia euscelidii gen. nov., sp. nov., an acetic acid bacteria isolated from the gut of Euscelidius variegatus emitter.</title>
        <authorList>
            <person name="Michoud G."/>
            <person name="Marasco R."/>
            <person name="Seferji K."/>
            <person name="Gonella E."/>
            <person name="Garuglieri E."/>
            <person name="Alma A."/>
            <person name="Mapelli F."/>
            <person name="Borin S."/>
            <person name="Daffonchio D."/>
            <person name="Crotti E."/>
        </authorList>
    </citation>
    <scope>NUCLEOTIDE SEQUENCE [LARGE SCALE GENOMIC DNA]</scope>
    <source>
        <strain evidence="6 7">EV16P</strain>
    </source>
</reference>
<comment type="similarity">
    <text evidence="1">Belongs to the bacterial secretin family.</text>
</comment>
<evidence type="ECO:0000259" key="4">
    <source>
        <dbReference type="Pfam" id="PF00263"/>
    </source>
</evidence>
<accession>A0ABU7U0U2</accession>
<feature type="region of interest" description="Disordered" evidence="2">
    <location>
        <begin position="451"/>
        <end position="483"/>
    </location>
</feature>
<protein>
    <submittedName>
        <fullName evidence="6">Uncharacterized protein</fullName>
    </submittedName>
</protein>
<dbReference type="PANTHER" id="PTHR30332:SF17">
    <property type="entry name" value="TYPE IV PILIATION SYSTEM PROTEIN DR_0774-RELATED"/>
    <property type="match status" value="1"/>
</dbReference>
<proteinExistence type="inferred from homology"/>
<evidence type="ECO:0000256" key="3">
    <source>
        <dbReference type="SAM" id="SignalP"/>
    </source>
</evidence>
<sequence>MVSNAHKSSEYRFRSTCMVVLSCVASLQMAAPVRANDGRVGSTSDSLTTNVATLEVGQVKILSLCGTASKVFVGDQQILAAQPNNGSSVAVIAKSVGSTTIIASNDDGDILGKYYIIVTKNAVSQRLAQDAIHQNGDHDVKISGSGEGARLSGQVDTPLEADEVYSTVQSSLPKGSPIQNDLKIQQSVQVNLRVRIVEMSRSLTRALGVNWKNLGGDLGSFAKFGLTTASSIGDVAAGSARVAAAFRNTDIEAVIDAMSREQIVRTLAQPNLTTVSGQSANFLVGGEFPIPISSGLGQVSVRFKTYGISLTFLPTVLSSGQINLKVKPEVSYLTDQGAVTYSNGDHNITIPALDVRRAETTVQLGSGESFAIAGLLRDVATSSNSVTPFLGNVPILGALFRSDSFKHEQTELVIIVTPYVVRPVSSSKEFHMPDENFQGVEAADRFFTLASGRSQSASSNSASRSDNPGRRQVATPVDVGFEE</sequence>
<dbReference type="InterPro" id="IPR004846">
    <property type="entry name" value="T2SS/T3SS_dom"/>
</dbReference>
<dbReference type="InterPro" id="IPR032789">
    <property type="entry name" value="T2SS-T3SS_pil_N"/>
</dbReference>
<name>A0ABU7U0U2_9PROT</name>
<evidence type="ECO:0000256" key="2">
    <source>
        <dbReference type="SAM" id="MobiDB-lite"/>
    </source>
</evidence>
<keyword evidence="3" id="KW-0732">Signal</keyword>
<dbReference type="InterPro" id="IPR050810">
    <property type="entry name" value="Bact_Secretion_Sys_Channel"/>
</dbReference>
<organism evidence="6 7">
    <name type="scientific">Sorlinia euscelidii</name>
    <dbReference type="NCBI Taxonomy" id="3081148"/>
    <lineage>
        <taxon>Bacteria</taxon>
        <taxon>Pseudomonadati</taxon>
        <taxon>Pseudomonadota</taxon>
        <taxon>Alphaproteobacteria</taxon>
        <taxon>Acetobacterales</taxon>
        <taxon>Acetobacteraceae</taxon>
        <taxon>Sorlinia</taxon>
    </lineage>
</organism>
<feature type="domain" description="Pilus formation protein N-terminal" evidence="5">
    <location>
        <begin position="51"/>
        <end position="119"/>
    </location>
</feature>
<feature type="chain" id="PRO_5046473373" evidence="3">
    <location>
        <begin position="31"/>
        <end position="483"/>
    </location>
</feature>
<evidence type="ECO:0000313" key="7">
    <source>
        <dbReference type="Proteomes" id="UP001312908"/>
    </source>
</evidence>
<comment type="caution">
    <text evidence="6">The sequence shown here is derived from an EMBL/GenBank/DDBJ whole genome shotgun (WGS) entry which is preliminary data.</text>
</comment>
<dbReference type="Proteomes" id="UP001312908">
    <property type="component" value="Unassembled WGS sequence"/>
</dbReference>
<keyword evidence="7" id="KW-1185">Reference proteome</keyword>
<feature type="domain" description="Type II/III secretion system secretin-like" evidence="4">
    <location>
        <begin position="257"/>
        <end position="422"/>
    </location>
</feature>
<gene>
    <name evidence="6" type="ORF">DOFOFD_03550</name>
</gene>
<evidence type="ECO:0000256" key="1">
    <source>
        <dbReference type="RuleBase" id="RU004003"/>
    </source>
</evidence>
<feature type="compositionally biased region" description="Low complexity" evidence="2">
    <location>
        <begin position="451"/>
        <end position="465"/>
    </location>
</feature>
<dbReference type="PRINTS" id="PR00811">
    <property type="entry name" value="BCTERIALGSPD"/>
</dbReference>
<dbReference type="InterPro" id="IPR001775">
    <property type="entry name" value="GspD/PilQ"/>
</dbReference>
<dbReference type="Pfam" id="PF13629">
    <property type="entry name" value="T2SS-T3SS_pil_N"/>
    <property type="match status" value="1"/>
</dbReference>